<reference evidence="3" key="1">
    <citation type="journal article" date="2019" name="Int. J. Syst. Evol. Microbiol.">
        <title>The Global Catalogue of Microorganisms (GCM) 10K type strain sequencing project: providing services to taxonomists for standard genome sequencing and annotation.</title>
        <authorList>
            <consortium name="The Broad Institute Genomics Platform"/>
            <consortium name="The Broad Institute Genome Sequencing Center for Infectious Disease"/>
            <person name="Wu L."/>
            <person name="Ma J."/>
        </authorList>
    </citation>
    <scope>NUCLEOTIDE SEQUENCE [LARGE SCALE GENOMIC DNA]</scope>
    <source>
        <strain evidence="3">CGMCC 4.7275</strain>
    </source>
</reference>
<sequence length="60" mass="6316">MEGRPVHPGGGGDGRHGGARVLRQESSSGMEDSSQVSRGVSSHDPVILRAGFTWLTNLTK</sequence>
<evidence type="ECO:0000256" key="1">
    <source>
        <dbReference type="SAM" id="MobiDB-lite"/>
    </source>
</evidence>
<comment type="caution">
    <text evidence="2">The sequence shown here is derived from an EMBL/GenBank/DDBJ whole genome shotgun (WGS) entry which is preliminary data.</text>
</comment>
<proteinExistence type="predicted"/>
<feature type="region of interest" description="Disordered" evidence="1">
    <location>
        <begin position="1"/>
        <end position="43"/>
    </location>
</feature>
<name>A0ABQ2EXR6_9ACTN</name>
<gene>
    <name evidence="2" type="ORF">GCM10011583_73560</name>
</gene>
<organism evidence="2 3">
    <name type="scientific">Streptomyces camponoticapitis</name>
    <dbReference type="NCBI Taxonomy" id="1616125"/>
    <lineage>
        <taxon>Bacteria</taxon>
        <taxon>Bacillati</taxon>
        <taxon>Actinomycetota</taxon>
        <taxon>Actinomycetes</taxon>
        <taxon>Kitasatosporales</taxon>
        <taxon>Streptomycetaceae</taxon>
        <taxon>Streptomyces</taxon>
    </lineage>
</organism>
<dbReference type="Proteomes" id="UP000660265">
    <property type="component" value="Unassembled WGS sequence"/>
</dbReference>
<evidence type="ECO:0000313" key="3">
    <source>
        <dbReference type="Proteomes" id="UP000660265"/>
    </source>
</evidence>
<protein>
    <submittedName>
        <fullName evidence="2">Uncharacterized protein</fullName>
    </submittedName>
</protein>
<dbReference type="EMBL" id="BMMV01000044">
    <property type="protein sequence ID" value="GGK30977.1"/>
    <property type="molecule type" value="Genomic_DNA"/>
</dbReference>
<keyword evidence="3" id="KW-1185">Reference proteome</keyword>
<evidence type="ECO:0000313" key="2">
    <source>
        <dbReference type="EMBL" id="GGK30977.1"/>
    </source>
</evidence>
<feature type="compositionally biased region" description="Polar residues" evidence="1">
    <location>
        <begin position="24"/>
        <end position="40"/>
    </location>
</feature>
<accession>A0ABQ2EXR6</accession>